<reference evidence="3" key="1">
    <citation type="journal article" date="2017" name="Nature">
        <title>The sunflower genome provides insights into oil metabolism, flowering and Asterid evolution.</title>
        <authorList>
            <person name="Badouin H."/>
            <person name="Gouzy J."/>
            <person name="Grassa C.J."/>
            <person name="Murat F."/>
            <person name="Staton S.E."/>
            <person name="Cottret L."/>
            <person name="Lelandais-Briere C."/>
            <person name="Owens G.L."/>
            <person name="Carrere S."/>
            <person name="Mayjonade B."/>
            <person name="Legrand L."/>
            <person name="Gill N."/>
            <person name="Kane N.C."/>
            <person name="Bowers J.E."/>
            <person name="Hubner S."/>
            <person name="Bellec A."/>
            <person name="Berard A."/>
            <person name="Berges H."/>
            <person name="Blanchet N."/>
            <person name="Boniface M.C."/>
            <person name="Brunel D."/>
            <person name="Catrice O."/>
            <person name="Chaidir N."/>
            <person name="Claudel C."/>
            <person name="Donnadieu C."/>
            <person name="Faraut T."/>
            <person name="Fievet G."/>
            <person name="Helmstetter N."/>
            <person name="King M."/>
            <person name="Knapp S.J."/>
            <person name="Lai Z."/>
            <person name="Le Paslier M.C."/>
            <person name="Lippi Y."/>
            <person name="Lorenzon L."/>
            <person name="Mandel J.R."/>
            <person name="Marage G."/>
            <person name="Marchand G."/>
            <person name="Marquand E."/>
            <person name="Bret-Mestries E."/>
            <person name="Morien E."/>
            <person name="Nambeesan S."/>
            <person name="Nguyen T."/>
            <person name="Pegot-Espagnet P."/>
            <person name="Pouilly N."/>
            <person name="Raftis F."/>
            <person name="Sallet E."/>
            <person name="Schiex T."/>
            <person name="Thomas J."/>
            <person name="Vandecasteele C."/>
            <person name="Vares D."/>
            <person name="Vear F."/>
            <person name="Vautrin S."/>
            <person name="Crespi M."/>
            <person name="Mangin B."/>
            <person name="Burke J.M."/>
            <person name="Salse J."/>
            <person name="Munos S."/>
            <person name="Vincourt P."/>
            <person name="Rieseberg L.H."/>
            <person name="Langlade N.B."/>
        </authorList>
    </citation>
    <scope>NUCLEOTIDE SEQUENCE [LARGE SCALE GENOMIC DNA]</scope>
    <source>
        <strain evidence="3">cv. SF193</strain>
    </source>
</reference>
<dbReference type="Proteomes" id="UP000215914">
    <property type="component" value="Chromosome 12"/>
</dbReference>
<keyword evidence="1" id="KW-0812">Transmembrane</keyword>
<keyword evidence="3" id="KW-1185">Reference proteome</keyword>
<evidence type="ECO:0000313" key="2">
    <source>
        <dbReference type="EMBL" id="OTG05904.1"/>
    </source>
</evidence>
<organism evidence="2 3">
    <name type="scientific">Helianthus annuus</name>
    <name type="common">Common sunflower</name>
    <dbReference type="NCBI Taxonomy" id="4232"/>
    <lineage>
        <taxon>Eukaryota</taxon>
        <taxon>Viridiplantae</taxon>
        <taxon>Streptophyta</taxon>
        <taxon>Embryophyta</taxon>
        <taxon>Tracheophyta</taxon>
        <taxon>Spermatophyta</taxon>
        <taxon>Magnoliopsida</taxon>
        <taxon>eudicotyledons</taxon>
        <taxon>Gunneridae</taxon>
        <taxon>Pentapetalae</taxon>
        <taxon>asterids</taxon>
        <taxon>campanulids</taxon>
        <taxon>Asterales</taxon>
        <taxon>Asteraceae</taxon>
        <taxon>Asteroideae</taxon>
        <taxon>Heliantheae alliance</taxon>
        <taxon>Heliantheae</taxon>
        <taxon>Helianthus</taxon>
    </lineage>
</organism>
<dbReference type="InParanoid" id="A0A251T4S3"/>
<gene>
    <name evidence="2" type="ORF">HannXRQ_Chr12g0378801</name>
</gene>
<proteinExistence type="predicted"/>
<feature type="transmembrane region" description="Helical" evidence="1">
    <location>
        <begin position="60"/>
        <end position="80"/>
    </location>
</feature>
<accession>A0A251T4S3</accession>
<evidence type="ECO:0000256" key="1">
    <source>
        <dbReference type="SAM" id="Phobius"/>
    </source>
</evidence>
<sequence>MFESMYPFWASVASTCIYVFQVIVVMIDMDSLGFKNHILVQFKKHHHNKKKITKVTKPSYLYLYDHIHTFILSFLSYFHMCELLDIFGGLCNKHLSSF</sequence>
<keyword evidence="1" id="KW-1133">Transmembrane helix</keyword>
<name>A0A251T4S3_HELAN</name>
<feature type="transmembrane region" description="Helical" evidence="1">
    <location>
        <begin position="6"/>
        <end position="27"/>
    </location>
</feature>
<evidence type="ECO:0000313" key="3">
    <source>
        <dbReference type="Proteomes" id="UP000215914"/>
    </source>
</evidence>
<dbReference type="EMBL" id="CM007901">
    <property type="protein sequence ID" value="OTG05904.1"/>
    <property type="molecule type" value="Genomic_DNA"/>
</dbReference>
<protein>
    <submittedName>
        <fullName evidence="2">Uncharacterized protein</fullName>
    </submittedName>
</protein>
<keyword evidence="1" id="KW-0472">Membrane</keyword>
<dbReference type="AlphaFoldDB" id="A0A251T4S3"/>